<gene>
    <name evidence="2" type="ORF">JKP34_06275</name>
</gene>
<accession>A0A937A9P8</accession>
<feature type="signal peptide" evidence="1">
    <location>
        <begin position="1"/>
        <end position="19"/>
    </location>
</feature>
<sequence>MKKLSILILSLFVFSYLNAQPAQTDQIAKNEVSKLTFMEGYWEGTGWRYSADGQKHSFEQTEKVQFKLDGTAILVEGHGTSNGKTVHDAMAVITYDKEKQNFRFSSNLSDGKGGVFTGEIIDGKFYWYPNDFIRYIITVNNNGQWHEIGEMNRNGNWFQFFEMTLNKQ</sequence>
<protein>
    <recommendedName>
        <fullName evidence="4">DUF1579 domain-containing protein</fullName>
    </recommendedName>
</protein>
<feature type="chain" id="PRO_5036767663" description="DUF1579 domain-containing protein" evidence="1">
    <location>
        <begin position="20"/>
        <end position="168"/>
    </location>
</feature>
<keyword evidence="1" id="KW-0732">Signal</keyword>
<dbReference type="Proteomes" id="UP000642920">
    <property type="component" value="Unassembled WGS sequence"/>
</dbReference>
<evidence type="ECO:0000313" key="2">
    <source>
        <dbReference type="EMBL" id="MBL0764850.1"/>
    </source>
</evidence>
<name>A0A937A9P8_9BACT</name>
<dbReference type="EMBL" id="JAERQG010000001">
    <property type="protein sequence ID" value="MBL0764850.1"/>
    <property type="molecule type" value="Genomic_DNA"/>
</dbReference>
<evidence type="ECO:0008006" key="4">
    <source>
        <dbReference type="Google" id="ProtNLM"/>
    </source>
</evidence>
<proteinExistence type="predicted"/>
<comment type="caution">
    <text evidence="2">The sequence shown here is derived from an EMBL/GenBank/DDBJ whole genome shotgun (WGS) entry which is preliminary data.</text>
</comment>
<keyword evidence="3" id="KW-1185">Reference proteome</keyword>
<evidence type="ECO:0000256" key="1">
    <source>
        <dbReference type="SAM" id="SignalP"/>
    </source>
</evidence>
<organism evidence="2 3">
    <name type="scientific">Marivirga atlantica</name>
    <dbReference type="NCBI Taxonomy" id="1548457"/>
    <lineage>
        <taxon>Bacteria</taxon>
        <taxon>Pseudomonadati</taxon>
        <taxon>Bacteroidota</taxon>
        <taxon>Cytophagia</taxon>
        <taxon>Cytophagales</taxon>
        <taxon>Marivirgaceae</taxon>
        <taxon>Marivirga</taxon>
    </lineage>
</organism>
<reference evidence="2" key="1">
    <citation type="submission" date="2021-01" db="EMBL/GenBank/DDBJ databases">
        <title>Marivirga sp. nov., isolated from intertidal surface sediments.</title>
        <authorList>
            <person name="Zhang M."/>
        </authorList>
    </citation>
    <scope>NUCLEOTIDE SEQUENCE</scope>
    <source>
        <strain evidence="2">SM1354</strain>
    </source>
</reference>
<dbReference type="AlphaFoldDB" id="A0A937A9P8"/>
<evidence type="ECO:0000313" key="3">
    <source>
        <dbReference type="Proteomes" id="UP000642920"/>
    </source>
</evidence>
<dbReference type="RefSeq" id="WP_201918812.1">
    <property type="nucleotide sequence ID" value="NZ_JAERQG010000001.1"/>
</dbReference>